<evidence type="ECO:0000256" key="1">
    <source>
        <dbReference type="ARBA" id="ARBA00004308"/>
    </source>
</evidence>
<feature type="signal peptide" evidence="11">
    <location>
        <begin position="1"/>
        <end position="24"/>
    </location>
</feature>
<sequence>MNLLYHSLAFYLALVSPNLPAATATPSAASTSPAKPTTTPPPPCTLRSPNTHAFFDLNPLHIADPATSKVKNPRDHSWNATGWDIGYNFTMNFCGGVIEDLGERGGVVGVEKGLWGNVSAFYETGGKVYSIGQQNSAPVLRGRKLVMNYTDGSPCDAEAGKRSHINEDLSRRAILGDDDDDRDEDKDEKKHSKKPSSNKGHDEDDEDDDEPKKPAKKPASPSTVRRKNTLVSFLCDRDPLAQTLTLSFIGSSPDQCTYLFEARSSAGCGGIETAKQTLSPLGVFGVIVGIAFLVYIVGGCVYSRMVLQQRGWRQLPNYGLWAGMGGFVKDLLIILTSSCARFLPSRRGYQRVSNGGIGSSGSGGRGVARGRGDSSDAENRLIDELNEEWDD</sequence>
<keyword evidence="7" id="KW-1015">Disulfide bond</keyword>
<keyword evidence="5 10" id="KW-1133">Transmembrane helix</keyword>
<evidence type="ECO:0000256" key="3">
    <source>
        <dbReference type="ARBA" id="ARBA00022692"/>
    </source>
</evidence>
<organism evidence="13 14">
    <name type="scientific">Friedmanniomyces simplex</name>
    <dbReference type="NCBI Taxonomy" id="329884"/>
    <lineage>
        <taxon>Eukaryota</taxon>
        <taxon>Fungi</taxon>
        <taxon>Dikarya</taxon>
        <taxon>Ascomycota</taxon>
        <taxon>Pezizomycotina</taxon>
        <taxon>Dothideomycetes</taxon>
        <taxon>Dothideomycetidae</taxon>
        <taxon>Mycosphaerellales</taxon>
        <taxon>Teratosphaeriaceae</taxon>
        <taxon>Friedmanniomyces</taxon>
    </lineage>
</organism>
<dbReference type="AlphaFoldDB" id="A0A4V5NED6"/>
<feature type="chain" id="PRO_5020249047" description="MRH domain-containing protein" evidence="11">
    <location>
        <begin position="25"/>
        <end position="391"/>
    </location>
</feature>
<evidence type="ECO:0000313" key="14">
    <source>
        <dbReference type="Proteomes" id="UP000309340"/>
    </source>
</evidence>
<evidence type="ECO:0000256" key="7">
    <source>
        <dbReference type="ARBA" id="ARBA00023157"/>
    </source>
</evidence>
<dbReference type="GO" id="GO:0010008">
    <property type="term" value="C:endosome membrane"/>
    <property type="evidence" value="ECO:0007669"/>
    <property type="project" value="UniProtKB-SubCell"/>
</dbReference>
<feature type="compositionally biased region" description="Acidic residues" evidence="9">
    <location>
        <begin position="176"/>
        <end position="186"/>
    </location>
</feature>
<comment type="caution">
    <text evidence="13">The sequence shown here is derived from an EMBL/GenBank/DDBJ whole genome shotgun (WGS) entry which is preliminary data.</text>
</comment>
<dbReference type="OrthoDB" id="4504960at2759"/>
<feature type="compositionally biased region" description="Basic and acidic residues" evidence="9">
    <location>
        <begin position="370"/>
        <end position="383"/>
    </location>
</feature>
<evidence type="ECO:0000256" key="6">
    <source>
        <dbReference type="ARBA" id="ARBA00023136"/>
    </source>
</evidence>
<evidence type="ECO:0000256" key="4">
    <source>
        <dbReference type="ARBA" id="ARBA00022729"/>
    </source>
</evidence>
<evidence type="ECO:0000256" key="9">
    <source>
        <dbReference type="SAM" id="MobiDB-lite"/>
    </source>
</evidence>
<evidence type="ECO:0000256" key="2">
    <source>
        <dbReference type="ARBA" id="ARBA00022448"/>
    </source>
</evidence>
<comment type="subcellular location">
    <subcellularLocation>
        <location evidence="1">Endomembrane system</location>
    </subcellularLocation>
</comment>
<feature type="transmembrane region" description="Helical" evidence="10">
    <location>
        <begin position="281"/>
        <end position="303"/>
    </location>
</feature>
<gene>
    <name evidence="13" type="ORF">B0A55_11821</name>
</gene>
<dbReference type="GO" id="GO:0005770">
    <property type="term" value="C:late endosome"/>
    <property type="evidence" value="ECO:0007669"/>
    <property type="project" value="TreeGrafter"/>
</dbReference>
<evidence type="ECO:0000256" key="10">
    <source>
        <dbReference type="SAM" id="Phobius"/>
    </source>
</evidence>
<dbReference type="SUPFAM" id="SSF50911">
    <property type="entry name" value="Mannose 6-phosphate receptor domain"/>
    <property type="match status" value="1"/>
</dbReference>
<dbReference type="GO" id="GO:0000139">
    <property type="term" value="C:Golgi membrane"/>
    <property type="evidence" value="ECO:0007669"/>
    <property type="project" value="UniProtKB-SubCell"/>
</dbReference>
<protein>
    <recommendedName>
        <fullName evidence="12">MRH domain-containing protein</fullName>
    </recommendedName>
</protein>
<feature type="domain" description="MRH" evidence="12">
    <location>
        <begin position="42"/>
        <end position="270"/>
    </location>
</feature>
<feature type="compositionally biased region" description="Low complexity" evidence="9">
    <location>
        <begin position="23"/>
        <end position="37"/>
    </location>
</feature>
<dbReference type="Proteomes" id="UP000309340">
    <property type="component" value="Unassembled WGS sequence"/>
</dbReference>
<keyword evidence="6 10" id="KW-0472">Membrane</keyword>
<dbReference type="PANTHER" id="PTHR15071:SF0">
    <property type="entry name" value="MANNOSE 6-PHOSPHATE RECEPTOR-LIKE PROTEIN 1"/>
    <property type="match status" value="1"/>
</dbReference>
<keyword evidence="2" id="KW-0813">Transport</keyword>
<keyword evidence="8" id="KW-0325">Glycoprotein</keyword>
<dbReference type="InterPro" id="IPR009011">
    <property type="entry name" value="Man6P_isomerase_rcpt-bd_dom_sf"/>
</dbReference>
<proteinExistence type="predicted"/>
<dbReference type="Gene3D" id="2.70.130.10">
    <property type="entry name" value="Mannose-6-phosphate receptor binding domain"/>
    <property type="match status" value="2"/>
</dbReference>
<feature type="compositionally biased region" description="Basic and acidic residues" evidence="9">
    <location>
        <begin position="158"/>
        <end position="175"/>
    </location>
</feature>
<evidence type="ECO:0000256" key="5">
    <source>
        <dbReference type="ARBA" id="ARBA00022989"/>
    </source>
</evidence>
<evidence type="ECO:0000313" key="13">
    <source>
        <dbReference type="EMBL" id="TKA66799.1"/>
    </source>
</evidence>
<dbReference type="InterPro" id="IPR028927">
    <property type="entry name" value="Man-6-P_rcpt"/>
</dbReference>
<dbReference type="STRING" id="329884.A0A4V5NED6"/>
<dbReference type="Pfam" id="PF02157">
    <property type="entry name" value="Man-6-P_recep"/>
    <property type="match status" value="1"/>
</dbReference>
<name>A0A4V5NED6_9PEZI</name>
<dbReference type="PROSITE" id="PS51914">
    <property type="entry name" value="MRH"/>
    <property type="match status" value="1"/>
</dbReference>
<reference evidence="13 14" key="1">
    <citation type="submission" date="2017-03" db="EMBL/GenBank/DDBJ databases">
        <title>Genomes of endolithic fungi from Antarctica.</title>
        <authorList>
            <person name="Coleine C."/>
            <person name="Masonjones S."/>
            <person name="Stajich J.E."/>
        </authorList>
    </citation>
    <scope>NUCLEOTIDE SEQUENCE [LARGE SCALE GENOMIC DNA]</scope>
    <source>
        <strain evidence="13 14">CCFEE 5184</strain>
    </source>
</reference>
<evidence type="ECO:0000256" key="8">
    <source>
        <dbReference type="ARBA" id="ARBA00023180"/>
    </source>
</evidence>
<feature type="region of interest" description="Disordered" evidence="9">
    <location>
        <begin position="23"/>
        <end position="48"/>
    </location>
</feature>
<keyword evidence="3 10" id="KW-0812">Transmembrane</keyword>
<keyword evidence="4 11" id="KW-0732">Signal</keyword>
<feature type="compositionally biased region" description="Gly residues" evidence="9">
    <location>
        <begin position="355"/>
        <end position="369"/>
    </location>
</feature>
<evidence type="ECO:0000259" key="12">
    <source>
        <dbReference type="PROSITE" id="PS51914"/>
    </source>
</evidence>
<feature type="region of interest" description="Disordered" evidence="9">
    <location>
        <begin position="153"/>
        <end position="224"/>
    </location>
</feature>
<dbReference type="PANTHER" id="PTHR15071">
    <property type="entry name" value="MANNOSE-6-PHOSPHATE RECEPTOR FAMILY MEMBER"/>
    <property type="match status" value="1"/>
</dbReference>
<dbReference type="GO" id="GO:0007034">
    <property type="term" value="P:vacuolar transport"/>
    <property type="evidence" value="ECO:0007669"/>
    <property type="project" value="TreeGrafter"/>
</dbReference>
<keyword evidence="14" id="KW-1185">Reference proteome</keyword>
<evidence type="ECO:0000256" key="11">
    <source>
        <dbReference type="SAM" id="SignalP"/>
    </source>
</evidence>
<accession>A0A4V5NED6</accession>
<dbReference type="EMBL" id="NAJQ01000617">
    <property type="protein sequence ID" value="TKA66799.1"/>
    <property type="molecule type" value="Genomic_DNA"/>
</dbReference>
<dbReference type="InterPro" id="IPR044865">
    <property type="entry name" value="MRH_dom"/>
</dbReference>
<feature type="region of interest" description="Disordered" evidence="9">
    <location>
        <begin position="353"/>
        <end position="391"/>
    </location>
</feature>